<evidence type="ECO:0000256" key="2">
    <source>
        <dbReference type="ARBA" id="ARBA00022723"/>
    </source>
</evidence>
<keyword evidence="4" id="KW-0862">Zinc</keyword>
<sequence>MASEFPVRIPVPDLSDAARGNTGIPGVWRFESGLAGPHAVIVALMHGNEFAAASVLARWLRAGLRPRRGTLSLVFANLDAFARFDPEDPTLSRYVDEDLNRLWSPAFLEGKRDSLELRRARALRPAVEAADALLDLHSMLWPSEPLVLAGRKPAARDLALAMGAGAAVVLDGDHPEGPRLIDHPCFAAPESPRLALLAEAGLHWEPGTEAMAEACATGFLRALGLAEPAPPAPPGECWTVTRAVAAASRQFTFAEPFRGGTVIPRAGTLIARDGEAEVRTPHDDCMLVMPSPRVMRGHVAVRLARRDGA</sequence>
<name>A0A1M6AP97_9PROT</name>
<feature type="domain" description="Succinylglutamate desuccinylase/Aspartoacylase catalytic" evidence="5">
    <location>
        <begin position="36"/>
        <end position="142"/>
    </location>
</feature>
<dbReference type="Pfam" id="PF24827">
    <property type="entry name" value="AstE_AspA_cat"/>
    <property type="match status" value="1"/>
</dbReference>
<evidence type="ECO:0000256" key="4">
    <source>
        <dbReference type="ARBA" id="ARBA00022833"/>
    </source>
</evidence>
<dbReference type="OrthoDB" id="7813621at2"/>
<dbReference type="RefSeq" id="WP_073130396.1">
    <property type="nucleotide sequence ID" value="NZ_FQZF01000002.1"/>
</dbReference>
<proteinExistence type="predicted"/>
<evidence type="ECO:0000313" key="7">
    <source>
        <dbReference type="Proteomes" id="UP000184387"/>
    </source>
</evidence>
<evidence type="ECO:0000256" key="1">
    <source>
        <dbReference type="ARBA" id="ARBA00001947"/>
    </source>
</evidence>
<dbReference type="Gene3D" id="3.40.630.10">
    <property type="entry name" value="Zn peptidases"/>
    <property type="match status" value="1"/>
</dbReference>
<keyword evidence="3" id="KW-0378">Hydrolase</keyword>
<dbReference type="Proteomes" id="UP000184387">
    <property type="component" value="Unassembled WGS sequence"/>
</dbReference>
<dbReference type="AlphaFoldDB" id="A0A1M6AP97"/>
<dbReference type="SUPFAM" id="SSF53187">
    <property type="entry name" value="Zn-dependent exopeptidases"/>
    <property type="match status" value="1"/>
</dbReference>
<keyword evidence="2" id="KW-0479">Metal-binding</keyword>
<evidence type="ECO:0000259" key="5">
    <source>
        <dbReference type="Pfam" id="PF24827"/>
    </source>
</evidence>
<keyword evidence="7" id="KW-1185">Reference proteome</keyword>
<reference evidence="6 7" key="1">
    <citation type="submission" date="2016-11" db="EMBL/GenBank/DDBJ databases">
        <authorList>
            <person name="Jaros S."/>
            <person name="Januszkiewicz K."/>
            <person name="Wedrychowicz H."/>
        </authorList>
    </citation>
    <scope>NUCLEOTIDE SEQUENCE [LARGE SCALE GENOMIC DNA]</scope>
    <source>
        <strain evidence="6 7">DSM 14916</strain>
    </source>
</reference>
<dbReference type="InterPro" id="IPR055438">
    <property type="entry name" value="AstE_AspA_cat"/>
</dbReference>
<comment type="cofactor">
    <cofactor evidence="1">
        <name>Zn(2+)</name>
        <dbReference type="ChEBI" id="CHEBI:29105"/>
    </cofactor>
</comment>
<evidence type="ECO:0000313" key="6">
    <source>
        <dbReference type="EMBL" id="SHI38158.1"/>
    </source>
</evidence>
<dbReference type="GO" id="GO:0016788">
    <property type="term" value="F:hydrolase activity, acting on ester bonds"/>
    <property type="evidence" value="ECO:0007669"/>
    <property type="project" value="InterPro"/>
</dbReference>
<protein>
    <submittedName>
        <fullName evidence="6">Succinylglutamate desuccinylase</fullName>
    </submittedName>
</protein>
<dbReference type="GO" id="GO:0046872">
    <property type="term" value="F:metal ion binding"/>
    <property type="evidence" value="ECO:0007669"/>
    <property type="project" value="UniProtKB-KW"/>
</dbReference>
<gene>
    <name evidence="6" type="ORF">SAMN02745194_00198</name>
</gene>
<dbReference type="EMBL" id="FQZF01000002">
    <property type="protein sequence ID" value="SHI38158.1"/>
    <property type="molecule type" value="Genomic_DNA"/>
</dbReference>
<evidence type="ECO:0000256" key="3">
    <source>
        <dbReference type="ARBA" id="ARBA00022801"/>
    </source>
</evidence>
<organism evidence="6 7">
    <name type="scientific">Muricoccus roseus</name>
    <dbReference type="NCBI Taxonomy" id="198092"/>
    <lineage>
        <taxon>Bacteria</taxon>
        <taxon>Pseudomonadati</taxon>
        <taxon>Pseudomonadota</taxon>
        <taxon>Alphaproteobacteria</taxon>
        <taxon>Acetobacterales</taxon>
        <taxon>Roseomonadaceae</taxon>
        <taxon>Muricoccus</taxon>
    </lineage>
</organism>
<dbReference type="STRING" id="198092.SAMN02745194_00198"/>
<accession>A0A1M6AP97</accession>